<evidence type="ECO:0000256" key="5">
    <source>
        <dbReference type="ARBA" id="ARBA00023136"/>
    </source>
</evidence>
<gene>
    <name evidence="7" type="ORF">GL279_07230</name>
</gene>
<proteinExistence type="predicted"/>
<feature type="transmembrane region" description="Helical" evidence="6">
    <location>
        <begin position="57"/>
        <end position="78"/>
    </location>
</feature>
<comment type="caution">
    <text evidence="7">The sequence shown here is derived from an EMBL/GenBank/DDBJ whole genome shotgun (WGS) entry which is preliminary data.</text>
</comment>
<evidence type="ECO:0000256" key="6">
    <source>
        <dbReference type="SAM" id="Phobius"/>
    </source>
</evidence>
<keyword evidence="4 6" id="KW-1133">Transmembrane helix</keyword>
<evidence type="ECO:0000256" key="1">
    <source>
        <dbReference type="ARBA" id="ARBA00004651"/>
    </source>
</evidence>
<evidence type="ECO:0008006" key="9">
    <source>
        <dbReference type="Google" id="ProtNLM"/>
    </source>
</evidence>
<dbReference type="GO" id="GO:0005886">
    <property type="term" value="C:plasma membrane"/>
    <property type="evidence" value="ECO:0007669"/>
    <property type="project" value="UniProtKB-SubCell"/>
</dbReference>
<accession>A0A844H4K3</accession>
<evidence type="ECO:0000256" key="4">
    <source>
        <dbReference type="ARBA" id="ARBA00022989"/>
    </source>
</evidence>
<reference evidence="7 8" key="1">
    <citation type="submission" date="2019-11" db="EMBL/GenBank/DDBJ databases">
        <authorList>
            <person name="Dong K."/>
        </authorList>
    </citation>
    <scope>NUCLEOTIDE SEQUENCE [LARGE SCALE GENOMIC DNA]</scope>
    <source>
        <strain evidence="7 8">JCM 17370</strain>
    </source>
</reference>
<dbReference type="Pfam" id="PF03626">
    <property type="entry name" value="COX4_pro"/>
    <property type="match status" value="1"/>
</dbReference>
<name>A0A844H4K3_9RHOB</name>
<dbReference type="InterPro" id="IPR005171">
    <property type="entry name" value="Cyt_c_oxidase_su4_prok"/>
</dbReference>
<keyword evidence="8" id="KW-1185">Reference proteome</keyword>
<evidence type="ECO:0000313" key="7">
    <source>
        <dbReference type="EMBL" id="MTH34390.1"/>
    </source>
</evidence>
<sequence length="81" mass="8498">MDRLTQSWLHLLALTTATTVLAGIDSRLAAVGLLALAWLKARTILGGFLHLRAAPGWLGAASLPLALWLAAIAALCLMRPG</sequence>
<organism evidence="7 8">
    <name type="scientific">Paracoccus limosus</name>
    <dbReference type="NCBI Taxonomy" id="913252"/>
    <lineage>
        <taxon>Bacteria</taxon>
        <taxon>Pseudomonadati</taxon>
        <taxon>Pseudomonadota</taxon>
        <taxon>Alphaproteobacteria</taxon>
        <taxon>Rhodobacterales</taxon>
        <taxon>Paracoccaceae</taxon>
        <taxon>Paracoccus</taxon>
    </lineage>
</organism>
<keyword evidence="5 6" id="KW-0472">Membrane</keyword>
<dbReference type="RefSeq" id="WP_155063950.1">
    <property type="nucleotide sequence ID" value="NZ_WMIF01000007.1"/>
</dbReference>
<evidence type="ECO:0000313" key="8">
    <source>
        <dbReference type="Proteomes" id="UP000442533"/>
    </source>
</evidence>
<evidence type="ECO:0000256" key="2">
    <source>
        <dbReference type="ARBA" id="ARBA00022475"/>
    </source>
</evidence>
<dbReference type="Proteomes" id="UP000442533">
    <property type="component" value="Unassembled WGS sequence"/>
</dbReference>
<dbReference type="EMBL" id="WMIF01000007">
    <property type="protein sequence ID" value="MTH34390.1"/>
    <property type="molecule type" value="Genomic_DNA"/>
</dbReference>
<keyword evidence="2" id="KW-1003">Cell membrane</keyword>
<keyword evidence="3 6" id="KW-0812">Transmembrane</keyword>
<dbReference type="AlphaFoldDB" id="A0A844H4K3"/>
<comment type="subcellular location">
    <subcellularLocation>
        <location evidence="1">Cell membrane</location>
        <topology evidence="1">Multi-pass membrane protein</topology>
    </subcellularLocation>
</comment>
<protein>
    <recommendedName>
        <fullName evidence="9">Nitric oxide reductase F protein</fullName>
    </recommendedName>
</protein>
<evidence type="ECO:0000256" key="3">
    <source>
        <dbReference type="ARBA" id="ARBA00022692"/>
    </source>
</evidence>